<dbReference type="GO" id="GO:0006508">
    <property type="term" value="P:proteolysis"/>
    <property type="evidence" value="ECO:0007669"/>
    <property type="project" value="InterPro"/>
</dbReference>
<dbReference type="InterPro" id="IPR012338">
    <property type="entry name" value="Beta-lactam/transpept-like"/>
</dbReference>
<keyword evidence="4" id="KW-0121">Carboxypeptidase</keyword>
<sequence>MQRRRYPRALALVALATALATATTSAAPTATAESPAPAETRLSATIDAILADARLDGAQAGVVVADATTGDTIYQRNGDRRLIPASNTKLLTSAAAMELLGAGHRFTTDVLHTGARRGTVLTGDLHLRGGGDPTMLATDYDALAARVAAAGIRVVGGNLVADDTRYDATRLGPDWTWDDEPYYYAAQVSALTVAPDTDYDAGTVIVTATPGAGAGERPQISLTPPNGYVRIDNRATTVATGTTNVSFEREHGTNTVVVTGQVAVGAAPTSDWVTVWEPTGYAADLFRTALRRHGVQVLGRTVLGRATPAGATSVARHDSMPLADLMVPFLKLSNNGHAEVLTKEIGRVLAGSGTWSAGLAKINGYVADAGMDAGTLRQRDGSGLSRRNLVPPAEFVDLLVAVRAEPWFDAWYAALPVAGNAERFVGGTLRSRMRGTPAADNVRAKTGSLTGVSGLSGYVTDADGRRLVFSVVLNNYLASSVKSLEDQIAIALASYTATGGTAARTAPPAAPEIPRTPEGIECSWLKPITC</sequence>
<evidence type="ECO:0000256" key="2">
    <source>
        <dbReference type="ARBA" id="ARBA00022801"/>
    </source>
</evidence>
<reference evidence="4 5" key="1">
    <citation type="submission" date="2019-07" db="EMBL/GenBank/DDBJ databases">
        <title>R&amp;d 2014.</title>
        <authorList>
            <person name="Klenk H.-P."/>
        </authorList>
    </citation>
    <scope>NUCLEOTIDE SEQUENCE [LARGE SCALE GENOMIC DNA]</scope>
    <source>
        <strain evidence="4 5">DSM 43912</strain>
    </source>
</reference>
<evidence type="ECO:0000256" key="1">
    <source>
        <dbReference type="ARBA" id="ARBA00006096"/>
    </source>
</evidence>
<dbReference type="Proteomes" id="UP000319728">
    <property type="component" value="Unassembled WGS sequence"/>
</dbReference>
<dbReference type="AlphaFoldDB" id="A0A562WNR2"/>
<comment type="similarity">
    <text evidence="1">Belongs to the peptidase S13 family.</text>
</comment>
<dbReference type="InterPro" id="IPR000667">
    <property type="entry name" value="Peptidase_S13"/>
</dbReference>
<dbReference type="OrthoDB" id="9802627at2"/>
<dbReference type="Pfam" id="PF02113">
    <property type="entry name" value="Peptidase_S13"/>
    <property type="match status" value="1"/>
</dbReference>
<feature type="chain" id="PRO_5038488222" evidence="3">
    <location>
        <begin position="27"/>
        <end position="530"/>
    </location>
</feature>
<dbReference type="EMBL" id="VLLP01000001">
    <property type="protein sequence ID" value="TWJ31024.1"/>
    <property type="molecule type" value="Genomic_DNA"/>
</dbReference>
<comment type="caution">
    <text evidence="4">The sequence shown here is derived from an EMBL/GenBank/DDBJ whole genome shotgun (WGS) entry which is preliminary data.</text>
</comment>
<dbReference type="PRINTS" id="PR00922">
    <property type="entry name" value="DADACBPTASE3"/>
</dbReference>
<dbReference type="PANTHER" id="PTHR30023:SF0">
    <property type="entry name" value="PENICILLIN-SENSITIVE CARBOXYPEPTIDASE A"/>
    <property type="match status" value="1"/>
</dbReference>
<name>A0A562WNR2_9ACTN</name>
<dbReference type="GO" id="GO:0004185">
    <property type="term" value="F:serine-type carboxypeptidase activity"/>
    <property type="evidence" value="ECO:0007669"/>
    <property type="project" value="InterPro"/>
</dbReference>
<proteinExistence type="inferred from homology"/>
<keyword evidence="4" id="KW-0645">Protease</keyword>
<feature type="signal peptide" evidence="3">
    <location>
        <begin position="1"/>
        <end position="26"/>
    </location>
</feature>
<accession>A0A562WNR2</accession>
<evidence type="ECO:0000313" key="4">
    <source>
        <dbReference type="EMBL" id="TWJ31024.1"/>
    </source>
</evidence>
<dbReference type="NCBIfam" id="TIGR00666">
    <property type="entry name" value="PBP4"/>
    <property type="match status" value="1"/>
</dbReference>
<protein>
    <submittedName>
        <fullName evidence="4">D-alanyl-D-alanine carboxypeptidase/D-alanyl-D-alanine-endopeptidase (Penicillin-binding protein 4)</fullName>
    </submittedName>
</protein>
<dbReference type="Gene3D" id="3.40.710.10">
    <property type="entry name" value="DD-peptidase/beta-lactamase superfamily"/>
    <property type="match status" value="2"/>
</dbReference>
<keyword evidence="5" id="KW-1185">Reference proteome</keyword>
<dbReference type="Gene3D" id="3.50.80.20">
    <property type="entry name" value="D-Ala-D-Ala carboxypeptidase C, peptidase S13"/>
    <property type="match status" value="1"/>
</dbReference>
<gene>
    <name evidence="4" type="ORF">JD81_04576</name>
</gene>
<dbReference type="GO" id="GO:0000270">
    <property type="term" value="P:peptidoglycan metabolic process"/>
    <property type="evidence" value="ECO:0007669"/>
    <property type="project" value="TreeGrafter"/>
</dbReference>
<evidence type="ECO:0000313" key="5">
    <source>
        <dbReference type="Proteomes" id="UP000319728"/>
    </source>
</evidence>
<dbReference type="SUPFAM" id="SSF56601">
    <property type="entry name" value="beta-lactamase/transpeptidase-like"/>
    <property type="match status" value="1"/>
</dbReference>
<organism evidence="4 5">
    <name type="scientific">Micromonospora sagamiensis</name>
    <dbReference type="NCBI Taxonomy" id="47875"/>
    <lineage>
        <taxon>Bacteria</taxon>
        <taxon>Bacillati</taxon>
        <taxon>Actinomycetota</taxon>
        <taxon>Actinomycetes</taxon>
        <taxon>Micromonosporales</taxon>
        <taxon>Micromonosporaceae</taxon>
        <taxon>Micromonospora</taxon>
    </lineage>
</organism>
<keyword evidence="3" id="KW-0732">Signal</keyword>
<dbReference type="RefSeq" id="WP_145819592.1">
    <property type="nucleotide sequence ID" value="NZ_AP023438.1"/>
</dbReference>
<keyword evidence="2" id="KW-0378">Hydrolase</keyword>
<dbReference type="PANTHER" id="PTHR30023">
    <property type="entry name" value="D-ALANYL-D-ALANINE CARBOXYPEPTIDASE"/>
    <property type="match status" value="1"/>
</dbReference>
<evidence type="ECO:0000256" key="3">
    <source>
        <dbReference type="SAM" id="SignalP"/>
    </source>
</evidence>